<gene>
    <name evidence="4" type="ORF">HannXRQ_Chr11g0329521</name>
    <name evidence="3" type="ORF">HanXRQr2_Chr11g0473971</name>
</gene>
<reference evidence="3" key="3">
    <citation type="submission" date="2020-06" db="EMBL/GenBank/DDBJ databases">
        <title>Helianthus annuus Genome sequencing and assembly Release 2.</title>
        <authorList>
            <person name="Gouzy J."/>
            <person name="Langlade N."/>
            <person name="Munos S."/>
        </authorList>
    </citation>
    <scope>NUCLEOTIDE SEQUENCE</scope>
    <source>
        <tissue evidence="3">Leaves</tissue>
    </source>
</reference>
<keyword evidence="1 4" id="KW-0808">Transferase</keyword>
<dbReference type="EMBL" id="CM007900">
    <property type="protein sequence ID" value="OTG07357.1"/>
    <property type="molecule type" value="Genomic_DNA"/>
</dbReference>
<dbReference type="EMBL" id="MNCJ02000326">
    <property type="protein sequence ID" value="KAF5780620.1"/>
    <property type="molecule type" value="Genomic_DNA"/>
</dbReference>
<dbReference type="STRING" id="4232.A0A251T881"/>
<reference evidence="4" key="2">
    <citation type="submission" date="2017-02" db="EMBL/GenBank/DDBJ databases">
        <title>Sunflower complete genome.</title>
        <authorList>
            <person name="Langlade N."/>
            <person name="Munos S."/>
        </authorList>
    </citation>
    <scope>NUCLEOTIDE SEQUENCE [LARGE SCALE GENOMIC DNA]</scope>
    <source>
        <tissue evidence="4">Leaves</tissue>
    </source>
</reference>
<dbReference type="Gramene" id="mRNA:HanXRQr2_Chr11g0473971">
    <property type="protein sequence ID" value="CDS:HanXRQr2_Chr11g0473971.1"/>
    <property type="gene ID" value="HanXRQr2_Chr11g0473971"/>
</dbReference>
<evidence type="ECO:0000256" key="2">
    <source>
        <dbReference type="ARBA" id="ARBA00023315"/>
    </source>
</evidence>
<dbReference type="InterPro" id="IPR023213">
    <property type="entry name" value="CAT-like_dom_sf"/>
</dbReference>
<dbReference type="Pfam" id="PF02458">
    <property type="entry name" value="Transferase"/>
    <property type="match status" value="1"/>
</dbReference>
<dbReference type="AlphaFoldDB" id="A0A251T881"/>
<sequence>MNSFSALTVLEQSKVSPPPCTIGCKSLPLTFSDVAWLSFPDPVHTLFFYDLPITQTNFTETIAPTLKQSLSITLQHFFPFVGKLAIFPTSTRKSEIRYVEGDSVDITFAECNLDFNDFIGNHPRECDKFYHLIPLLGRTTKESDCITLPVFSVQVTLFPNYGISIGMTNHHCLCDASTRFCFLKAWTSIARSGGSDENFLANGMLPIYDRLLKYPELDENYLKHTKVETFNEEYKVPRLSGPTDKVRATFILARTVINGLKKLVSTQFPALPYVSSFTVACAYIWSCVAKLHIDEPMLFHFVINCRSRLDPPIPAAYFGNCIMPCFSLARSTILKEKEGFLGR</sequence>
<accession>A0A251T881</accession>
<dbReference type="GO" id="GO:0033809">
    <property type="term" value="F:anthocyanin 6''-O-malonyltransferase activity"/>
    <property type="evidence" value="ECO:0007669"/>
    <property type="project" value="UniProtKB-EC"/>
</dbReference>
<protein>
    <submittedName>
        <fullName evidence="3">Anthocyanin 6''-O-malonyltransferase</fullName>
        <ecNumber evidence="3">2.3.1.171</ecNumber>
    </submittedName>
    <submittedName>
        <fullName evidence="4">Putative transferase, Chloramphenicol acetyltransferase-like domain protein</fullName>
    </submittedName>
</protein>
<name>A0A251T881_HELAN</name>
<evidence type="ECO:0000256" key="1">
    <source>
        <dbReference type="ARBA" id="ARBA00022679"/>
    </source>
</evidence>
<dbReference type="InParanoid" id="A0A251T881"/>
<dbReference type="OMA" id="CHVMDDS"/>
<evidence type="ECO:0000313" key="3">
    <source>
        <dbReference type="EMBL" id="KAF5780620.1"/>
    </source>
</evidence>
<reference evidence="3 5" key="1">
    <citation type="journal article" date="2017" name="Nature">
        <title>The sunflower genome provides insights into oil metabolism, flowering and Asterid evolution.</title>
        <authorList>
            <person name="Badouin H."/>
            <person name="Gouzy J."/>
            <person name="Grassa C.J."/>
            <person name="Murat F."/>
            <person name="Staton S.E."/>
            <person name="Cottret L."/>
            <person name="Lelandais-Briere C."/>
            <person name="Owens G.L."/>
            <person name="Carrere S."/>
            <person name="Mayjonade B."/>
            <person name="Legrand L."/>
            <person name="Gill N."/>
            <person name="Kane N.C."/>
            <person name="Bowers J.E."/>
            <person name="Hubner S."/>
            <person name="Bellec A."/>
            <person name="Berard A."/>
            <person name="Berges H."/>
            <person name="Blanchet N."/>
            <person name="Boniface M.C."/>
            <person name="Brunel D."/>
            <person name="Catrice O."/>
            <person name="Chaidir N."/>
            <person name="Claudel C."/>
            <person name="Donnadieu C."/>
            <person name="Faraut T."/>
            <person name="Fievet G."/>
            <person name="Helmstetter N."/>
            <person name="King M."/>
            <person name="Knapp S.J."/>
            <person name="Lai Z."/>
            <person name="Le Paslier M.C."/>
            <person name="Lippi Y."/>
            <person name="Lorenzon L."/>
            <person name="Mandel J.R."/>
            <person name="Marage G."/>
            <person name="Marchand G."/>
            <person name="Marquand E."/>
            <person name="Bret-Mestries E."/>
            <person name="Morien E."/>
            <person name="Nambeesan S."/>
            <person name="Nguyen T."/>
            <person name="Pegot-Espagnet P."/>
            <person name="Pouilly N."/>
            <person name="Raftis F."/>
            <person name="Sallet E."/>
            <person name="Schiex T."/>
            <person name="Thomas J."/>
            <person name="Vandecasteele C."/>
            <person name="Vares D."/>
            <person name="Vear F."/>
            <person name="Vautrin S."/>
            <person name="Crespi M."/>
            <person name="Mangin B."/>
            <person name="Burke J.M."/>
            <person name="Salse J."/>
            <person name="Munos S."/>
            <person name="Vincourt P."/>
            <person name="Rieseberg L.H."/>
            <person name="Langlade N.B."/>
        </authorList>
    </citation>
    <scope>NUCLEOTIDE SEQUENCE [LARGE SCALE GENOMIC DNA]</scope>
    <source>
        <strain evidence="5">cv. SF193</strain>
        <tissue evidence="3">Leaves</tissue>
    </source>
</reference>
<keyword evidence="5" id="KW-1185">Reference proteome</keyword>
<dbReference type="FunCoup" id="A0A251T881">
    <property type="interactions" value="413"/>
</dbReference>
<evidence type="ECO:0000313" key="4">
    <source>
        <dbReference type="EMBL" id="OTG07357.1"/>
    </source>
</evidence>
<dbReference type="EC" id="2.3.1.171" evidence="3"/>
<dbReference type="InterPro" id="IPR051504">
    <property type="entry name" value="Plant_metabolite_acyltrans"/>
</dbReference>
<dbReference type="PANTHER" id="PTHR31625">
    <property type="match status" value="1"/>
</dbReference>
<keyword evidence="2 3" id="KW-0012">Acyltransferase</keyword>
<dbReference type="Gene3D" id="3.30.559.10">
    <property type="entry name" value="Chloramphenicol acetyltransferase-like domain"/>
    <property type="match status" value="2"/>
</dbReference>
<evidence type="ECO:0000313" key="5">
    <source>
        <dbReference type="Proteomes" id="UP000215914"/>
    </source>
</evidence>
<dbReference type="Proteomes" id="UP000215914">
    <property type="component" value="Chromosome 11"/>
</dbReference>
<organism evidence="4 5">
    <name type="scientific">Helianthus annuus</name>
    <name type="common">Common sunflower</name>
    <dbReference type="NCBI Taxonomy" id="4232"/>
    <lineage>
        <taxon>Eukaryota</taxon>
        <taxon>Viridiplantae</taxon>
        <taxon>Streptophyta</taxon>
        <taxon>Embryophyta</taxon>
        <taxon>Tracheophyta</taxon>
        <taxon>Spermatophyta</taxon>
        <taxon>Magnoliopsida</taxon>
        <taxon>eudicotyledons</taxon>
        <taxon>Gunneridae</taxon>
        <taxon>Pentapetalae</taxon>
        <taxon>asterids</taxon>
        <taxon>campanulids</taxon>
        <taxon>Asterales</taxon>
        <taxon>Asteraceae</taxon>
        <taxon>Asteroideae</taxon>
        <taxon>Heliantheae alliance</taxon>
        <taxon>Heliantheae</taxon>
        <taxon>Helianthus</taxon>
    </lineage>
</organism>
<proteinExistence type="predicted"/>